<dbReference type="PANTHER" id="PTHR34390">
    <property type="entry name" value="UPF0442 PROTEIN YJJB-RELATED"/>
    <property type="match status" value="1"/>
</dbReference>
<keyword evidence="3 7" id="KW-0812">Transmembrane</keyword>
<feature type="transmembrane region" description="Helical" evidence="7">
    <location>
        <begin position="122"/>
        <end position="143"/>
    </location>
</feature>
<evidence type="ECO:0000259" key="8">
    <source>
        <dbReference type="Pfam" id="PF06738"/>
    </source>
</evidence>
<evidence type="ECO:0000256" key="6">
    <source>
        <dbReference type="ARBA" id="ARBA00034125"/>
    </source>
</evidence>
<comment type="caution">
    <text evidence="9">The sequence shown here is derived from an EMBL/GenBank/DDBJ whole genome shotgun (WGS) entry which is preliminary data.</text>
</comment>
<dbReference type="InterPro" id="IPR050539">
    <property type="entry name" value="ThrE_Dicarb/AminoAcid_Exp"/>
</dbReference>
<evidence type="ECO:0000256" key="4">
    <source>
        <dbReference type="ARBA" id="ARBA00022989"/>
    </source>
</evidence>
<dbReference type="EMBL" id="BOQE01000001">
    <property type="protein sequence ID" value="GIM46067.1"/>
    <property type="molecule type" value="Genomic_DNA"/>
</dbReference>
<sequence>MSGHMRESLHDLETTIRICLQAGNLMLKNGAETSRIEETITRLGLACGANHVHSFVTPTGIFITVHSNAGVVSRVYRIMGSPGINLYKVAEVNALSRRFEQGECTADEVIERLQRIEREGTVFPCWVTYLAAAISSGGFTIMFGGSWQDFLPGACAGWVANTLMENLDPRMPRFLAVFFCAFVSSLLSMIFVLIGFGKNIDKVILGGVVPLVPGLAITNAVRDLMAGDLLSGLARSAETVLTAFAIAVAVAIVIVMRMWGFTI</sequence>
<evidence type="ECO:0000313" key="9">
    <source>
        <dbReference type="EMBL" id="GIM46067.1"/>
    </source>
</evidence>
<feature type="transmembrane region" description="Helical" evidence="7">
    <location>
        <begin position="241"/>
        <end position="260"/>
    </location>
</feature>
<dbReference type="GO" id="GO:0005886">
    <property type="term" value="C:plasma membrane"/>
    <property type="evidence" value="ECO:0007669"/>
    <property type="project" value="UniProtKB-SubCell"/>
</dbReference>
<dbReference type="PANTHER" id="PTHR34390:SF2">
    <property type="entry name" value="SUCCINATE TRANSPORTER SUBUNIT YJJP-RELATED"/>
    <property type="match status" value="1"/>
</dbReference>
<reference evidence="9" key="1">
    <citation type="journal article" date="2023" name="Int. J. Syst. Evol. Microbiol.">
        <title>Collibacillus ludicampi gen. nov., sp. nov., a new soil bacterium of the family Alicyclobacillaceae.</title>
        <authorList>
            <person name="Jojima T."/>
            <person name="Ioku Y."/>
            <person name="Fukuta Y."/>
            <person name="Shirasaka N."/>
            <person name="Matsumura Y."/>
            <person name="Mori M."/>
        </authorList>
    </citation>
    <scope>NUCLEOTIDE SEQUENCE</scope>
    <source>
        <strain evidence="9">TP075</strain>
    </source>
</reference>
<dbReference type="RefSeq" id="WP_282199210.1">
    <property type="nucleotide sequence ID" value="NZ_BOQE01000001.1"/>
</dbReference>
<gene>
    <name evidence="9" type="ORF">DNHGIG_16160</name>
</gene>
<comment type="similarity">
    <text evidence="6">Belongs to the ThrE exporter (TC 2.A.79) family.</text>
</comment>
<dbReference type="Pfam" id="PF06738">
    <property type="entry name" value="ThrE"/>
    <property type="match status" value="1"/>
</dbReference>
<name>A0AAV4LE41_9BACL</name>
<evidence type="ECO:0000256" key="1">
    <source>
        <dbReference type="ARBA" id="ARBA00004651"/>
    </source>
</evidence>
<keyword evidence="10" id="KW-1185">Reference proteome</keyword>
<evidence type="ECO:0000256" key="2">
    <source>
        <dbReference type="ARBA" id="ARBA00022475"/>
    </source>
</evidence>
<dbReference type="InterPro" id="IPR010619">
    <property type="entry name" value="ThrE-like_N"/>
</dbReference>
<keyword evidence="2" id="KW-1003">Cell membrane</keyword>
<keyword evidence="5 7" id="KW-0472">Membrane</keyword>
<evidence type="ECO:0000256" key="7">
    <source>
        <dbReference type="SAM" id="Phobius"/>
    </source>
</evidence>
<evidence type="ECO:0000256" key="5">
    <source>
        <dbReference type="ARBA" id="ARBA00023136"/>
    </source>
</evidence>
<feature type="transmembrane region" description="Helical" evidence="7">
    <location>
        <begin position="174"/>
        <end position="196"/>
    </location>
</feature>
<comment type="subcellular location">
    <subcellularLocation>
        <location evidence="1">Cell membrane</location>
        <topology evidence="1">Multi-pass membrane protein</topology>
    </subcellularLocation>
</comment>
<organism evidence="9 10">
    <name type="scientific">Collibacillus ludicampi</name>
    <dbReference type="NCBI Taxonomy" id="2771369"/>
    <lineage>
        <taxon>Bacteria</taxon>
        <taxon>Bacillati</taxon>
        <taxon>Bacillota</taxon>
        <taxon>Bacilli</taxon>
        <taxon>Bacillales</taxon>
        <taxon>Alicyclobacillaceae</taxon>
        <taxon>Collibacillus</taxon>
    </lineage>
</organism>
<dbReference type="AlphaFoldDB" id="A0AAV4LE41"/>
<evidence type="ECO:0000256" key="3">
    <source>
        <dbReference type="ARBA" id="ARBA00022692"/>
    </source>
</evidence>
<proteinExistence type="inferred from homology"/>
<accession>A0AAV4LE41</accession>
<protein>
    <submittedName>
        <fullName evidence="9">Membrane protein</fullName>
    </submittedName>
</protein>
<dbReference type="GO" id="GO:0022857">
    <property type="term" value="F:transmembrane transporter activity"/>
    <property type="evidence" value="ECO:0007669"/>
    <property type="project" value="InterPro"/>
</dbReference>
<dbReference type="GO" id="GO:0015744">
    <property type="term" value="P:succinate transport"/>
    <property type="evidence" value="ECO:0007669"/>
    <property type="project" value="TreeGrafter"/>
</dbReference>
<feature type="transmembrane region" description="Helical" evidence="7">
    <location>
        <begin position="203"/>
        <end position="221"/>
    </location>
</feature>
<feature type="domain" description="Threonine/serine exporter-like N-terminal" evidence="8">
    <location>
        <begin position="17"/>
        <end position="254"/>
    </location>
</feature>
<dbReference type="Proteomes" id="UP001057291">
    <property type="component" value="Unassembled WGS sequence"/>
</dbReference>
<keyword evidence="4 7" id="KW-1133">Transmembrane helix</keyword>
<evidence type="ECO:0000313" key="10">
    <source>
        <dbReference type="Proteomes" id="UP001057291"/>
    </source>
</evidence>